<dbReference type="GO" id="GO:0003677">
    <property type="term" value="F:DNA binding"/>
    <property type="evidence" value="ECO:0007669"/>
    <property type="project" value="InterPro"/>
</dbReference>
<dbReference type="Proteomes" id="UP001318040">
    <property type="component" value="Chromosome 29"/>
</dbReference>
<evidence type="ECO:0000256" key="4">
    <source>
        <dbReference type="ARBA" id="ARBA00079764"/>
    </source>
</evidence>
<keyword evidence="6" id="KW-1185">Reference proteome</keyword>
<evidence type="ECO:0000256" key="3">
    <source>
        <dbReference type="ARBA" id="ARBA00074730"/>
    </source>
</evidence>
<dbReference type="Pfam" id="PF02961">
    <property type="entry name" value="SAM_BAF"/>
    <property type="match status" value="1"/>
</dbReference>
<dbReference type="SUPFAM" id="SSF47798">
    <property type="entry name" value="Barrier-to-autointegration factor, BAF"/>
    <property type="match status" value="1"/>
</dbReference>
<gene>
    <name evidence="7 8" type="primary">LOC116947307</name>
</gene>
<evidence type="ECO:0000313" key="6">
    <source>
        <dbReference type="Proteomes" id="UP001318040"/>
    </source>
</evidence>
<proteinExistence type="predicted"/>
<dbReference type="AlphaFoldDB" id="A0AAJ7TIV0"/>
<dbReference type="InterPro" id="IPR036617">
    <property type="entry name" value="BAF_sf"/>
</dbReference>
<accession>A0AAJ7TIV0</accession>
<evidence type="ECO:0000313" key="7">
    <source>
        <dbReference type="RefSeq" id="XP_032818772.1"/>
    </source>
</evidence>
<name>A0AAJ7TIV0_PETMA</name>
<dbReference type="SMART" id="SM01023">
    <property type="entry name" value="BAF"/>
    <property type="match status" value="1"/>
</dbReference>
<dbReference type="GO" id="GO:0000793">
    <property type="term" value="C:condensed chromosome"/>
    <property type="evidence" value="ECO:0007669"/>
    <property type="project" value="TreeGrafter"/>
</dbReference>
<evidence type="ECO:0000256" key="2">
    <source>
        <dbReference type="ARBA" id="ARBA00023242"/>
    </source>
</evidence>
<dbReference type="GO" id="GO:0051276">
    <property type="term" value="P:chromosome organization"/>
    <property type="evidence" value="ECO:0007669"/>
    <property type="project" value="TreeGrafter"/>
</dbReference>
<evidence type="ECO:0000256" key="5">
    <source>
        <dbReference type="SAM" id="MobiDB-lite"/>
    </source>
</evidence>
<evidence type="ECO:0000256" key="1">
    <source>
        <dbReference type="ARBA" id="ARBA00004123"/>
    </source>
</evidence>
<dbReference type="KEGG" id="pmrn:116947307"/>
<sequence>MSSNSEKHRAFVSEPMGDKPVTDLPGIGPALDSCLQKEGLDKAYKLLGQYLQVGKKEEIFKKKLKDTFGADEEQASACYACLKEWSNNHL</sequence>
<feature type="compositionally biased region" description="Basic and acidic residues" evidence="5">
    <location>
        <begin position="1"/>
        <end position="21"/>
    </location>
</feature>
<organism evidence="6 8">
    <name type="scientific">Petromyzon marinus</name>
    <name type="common">Sea lamprey</name>
    <dbReference type="NCBI Taxonomy" id="7757"/>
    <lineage>
        <taxon>Eukaryota</taxon>
        <taxon>Metazoa</taxon>
        <taxon>Chordata</taxon>
        <taxon>Craniata</taxon>
        <taxon>Vertebrata</taxon>
        <taxon>Cyclostomata</taxon>
        <taxon>Hyperoartia</taxon>
        <taxon>Petromyzontiformes</taxon>
        <taxon>Petromyzontidae</taxon>
        <taxon>Petromyzon</taxon>
    </lineage>
</organism>
<dbReference type="PANTHER" id="PTHR47507">
    <property type="entry name" value="BARRIER TO AUTOINTEGRATION FACTOR 2"/>
    <property type="match status" value="1"/>
</dbReference>
<dbReference type="InterPro" id="IPR004122">
    <property type="entry name" value="BAF_prot"/>
</dbReference>
<reference evidence="7 8" key="1">
    <citation type="submission" date="2025-04" db="UniProtKB">
        <authorList>
            <consortium name="RefSeq"/>
        </authorList>
    </citation>
    <scope>IDENTIFICATION</scope>
    <source>
        <tissue evidence="7 8">Sperm</tissue>
    </source>
</reference>
<dbReference type="GO" id="GO:0005634">
    <property type="term" value="C:nucleus"/>
    <property type="evidence" value="ECO:0007669"/>
    <property type="project" value="UniProtKB-SubCell"/>
</dbReference>
<keyword evidence="2" id="KW-0539">Nucleus</keyword>
<dbReference type="RefSeq" id="XP_032818772.1">
    <property type="nucleotide sequence ID" value="XM_032962881.1"/>
</dbReference>
<evidence type="ECO:0000313" key="8">
    <source>
        <dbReference type="RefSeq" id="XP_032818773.1"/>
    </source>
</evidence>
<feature type="region of interest" description="Disordered" evidence="5">
    <location>
        <begin position="1"/>
        <end position="24"/>
    </location>
</feature>
<dbReference type="PANTHER" id="PTHR47507:SF6">
    <property type="entry name" value="BARRIER-TO-AUTOINTEGRATION FACTOR"/>
    <property type="match status" value="1"/>
</dbReference>
<dbReference type="RefSeq" id="XP_032818773.1">
    <property type="nucleotide sequence ID" value="XM_032962882.1"/>
</dbReference>
<protein>
    <recommendedName>
        <fullName evidence="3">Barrier-to-autointegration factor-like protein</fullName>
    </recommendedName>
    <alternativeName>
        <fullName evidence="4">Barrier-to-autointegration factor 2</fullName>
    </alternativeName>
</protein>
<comment type="subcellular location">
    <subcellularLocation>
        <location evidence="1">Nucleus</location>
    </subcellularLocation>
</comment>
<dbReference type="FunFam" id="1.10.150.40:FF:000002">
    <property type="entry name" value="Barrier to autointegration factor 2"/>
    <property type="match status" value="1"/>
</dbReference>
<dbReference type="Gene3D" id="1.10.150.40">
    <property type="entry name" value="Barrier-to-autointegration factor, BAF"/>
    <property type="match status" value="1"/>
</dbReference>
<dbReference type="InterPro" id="IPR051387">
    <property type="entry name" value="BAF"/>
</dbReference>